<evidence type="ECO:0000259" key="2">
    <source>
        <dbReference type="Pfam" id="PF13226"/>
    </source>
</evidence>
<accession>A0A2S5GLZ9</accession>
<name>A0A2S5GLZ9_9BURK</name>
<organism evidence="3 4">
    <name type="scientific">Achromobacter spanius</name>
    <dbReference type="NCBI Taxonomy" id="217203"/>
    <lineage>
        <taxon>Bacteria</taxon>
        <taxon>Pseudomonadati</taxon>
        <taxon>Pseudomonadota</taxon>
        <taxon>Betaproteobacteria</taxon>
        <taxon>Burkholderiales</taxon>
        <taxon>Alcaligenaceae</taxon>
        <taxon>Achromobacter</taxon>
    </lineage>
</organism>
<dbReference type="Pfam" id="PF13226">
    <property type="entry name" value="DUF4034"/>
    <property type="match status" value="1"/>
</dbReference>
<evidence type="ECO:0000313" key="4">
    <source>
        <dbReference type="Proteomes" id="UP000239990"/>
    </source>
</evidence>
<evidence type="ECO:0000313" key="3">
    <source>
        <dbReference type="EMBL" id="PPA73964.1"/>
    </source>
</evidence>
<protein>
    <recommendedName>
        <fullName evidence="2">DUF4034 domain-containing protein</fullName>
    </recommendedName>
</protein>
<dbReference type="Gene3D" id="1.25.40.10">
    <property type="entry name" value="Tetratricopeptide repeat domain"/>
    <property type="match status" value="1"/>
</dbReference>
<dbReference type="Proteomes" id="UP000239990">
    <property type="component" value="Unassembled WGS sequence"/>
</dbReference>
<dbReference type="EMBL" id="PREU01000012">
    <property type="protein sequence ID" value="PPA73964.1"/>
    <property type="molecule type" value="Genomic_DNA"/>
</dbReference>
<feature type="domain" description="DUF4034" evidence="2">
    <location>
        <begin position="14"/>
        <end position="278"/>
    </location>
</feature>
<dbReference type="InterPro" id="IPR011990">
    <property type="entry name" value="TPR-like_helical_dom_sf"/>
</dbReference>
<gene>
    <name evidence="3" type="ORF">C4E15_23445</name>
</gene>
<proteinExistence type="predicted"/>
<feature type="region of interest" description="Disordered" evidence="1">
    <location>
        <begin position="687"/>
        <end position="706"/>
    </location>
</feature>
<dbReference type="RefSeq" id="WP_104145096.1">
    <property type="nucleotide sequence ID" value="NZ_PREU01000012.1"/>
</dbReference>
<sequence length="706" mass="78661">MTPSNDTIDTLLARRAQLREWLAAGQYDDLDALLEAAALRWLDSDGESHGYRWMLDVISDPQRAPADNLARVRAWRDARPASYHAHLAHGNQWESIAGLIRSSNTADYVNDAQWAGAMMARDHAVAAFLHAMALHERPVVAVQRTMRVCAYLGEPDWLADLLEHGVAASHDGLQASWAPDVWEQALRLLDERSGMGLAELPASRPEGLPPRTPQDKDDPKTYWLRTSLALRPNDLSALISYLYFLYPRWNGSHADMQAFIDGPVCAGLTDAQREELRFYKELDYLGYPAFYPEVDDDERNAAFCDAFEQWLTLDVSAELQCRALCHYANFQTARARREDDDGDVHWNAGLLQHAYALLTRACAVAPANIDLADDAYPGVLFTLQACVWFQGMPDAQRLFPLVLTRGAHWGDDVEAVLLAAVGSKFGLFGLQVDELDTQALLERGFALDGKDRAFNLAQLGRNLWGDVSPEAALFLWQEGARRQRADALMSLSELYAGKIDANYPGIDKAAARNFLTQAAEAGDLIARNNLAYAAIDEGRDIAAHEYQTYRGWLENNWRVADRGSRMEAMAARNLSWLMLMHSGSEEDQRAALDSVLPWLWNQDHDGDRETAARSYAIAFMEGRGCEANAYLAHVWIARALALSPDNEYLQRLSAEINDAGGWFGGWRLRRRLARDRADMDERVRELTFAGDDGEGDGGSGSAANAG</sequence>
<comment type="caution">
    <text evidence="3">The sequence shown here is derived from an EMBL/GenBank/DDBJ whole genome shotgun (WGS) entry which is preliminary data.</text>
</comment>
<dbReference type="OrthoDB" id="8976726at2"/>
<dbReference type="InterPro" id="IPR025115">
    <property type="entry name" value="DUF4034"/>
</dbReference>
<evidence type="ECO:0000256" key="1">
    <source>
        <dbReference type="SAM" id="MobiDB-lite"/>
    </source>
</evidence>
<reference evidence="3 4" key="1">
    <citation type="submission" date="2018-02" db="EMBL/GenBank/DDBJ databases">
        <title>Draft Genome of Achromobacter spanius stain 6.</title>
        <authorList>
            <person name="Gunasekera T.S."/>
            <person name="Radwan O."/>
            <person name="Ruiz O.N."/>
        </authorList>
    </citation>
    <scope>NUCLEOTIDE SEQUENCE [LARGE SCALE GENOMIC DNA]</scope>
    <source>
        <strain evidence="3 4">6</strain>
    </source>
</reference>
<dbReference type="AlphaFoldDB" id="A0A2S5GLZ9"/>